<keyword evidence="1" id="KW-1133">Transmembrane helix</keyword>
<feature type="transmembrane region" description="Helical" evidence="1">
    <location>
        <begin position="60"/>
        <end position="77"/>
    </location>
</feature>
<evidence type="ECO:0000313" key="5">
    <source>
        <dbReference type="Proteomes" id="UP000094067"/>
    </source>
</evidence>
<sequence>MKKYLSFFRLRFITGLQYRTAALAGIATQFFWGAMEILTFRAFYQSDPASFPMTLQATSSYIWIQQAFLVLFMGWNMEAELFDAIRDGNISYELCRPLGIYHMWFARSLAYRLSRAGLRCLPILLAAAFIPAPYGLAAPPDLQAFLLFLLTLFLGLFNVAAFCMLIYMLSFFTITPDGIRIVALSVTELLQGAIIPLPFFPDTVRQILELLPFAAMQNVPLRVYSGDLSGAALEQAILLQFFWLVVMVLAGKILEQRAMKRIVVQGG</sequence>
<dbReference type="RefSeq" id="WP_069152214.1">
    <property type="nucleotide sequence ID" value="NZ_DAWDRA010000294.1"/>
</dbReference>
<dbReference type="Proteomes" id="UP000094869">
    <property type="component" value="Unassembled WGS sequence"/>
</dbReference>
<dbReference type="PANTHER" id="PTHR36832">
    <property type="entry name" value="SLR1174 PROTEIN-RELATED"/>
    <property type="match status" value="1"/>
</dbReference>
<evidence type="ECO:0000313" key="2">
    <source>
        <dbReference type="EMBL" id="ODM06172.1"/>
    </source>
</evidence>
<feature type="transmembrane region" description="Helical" evidence="1">
    <location>
        <begin position="236"/>
        <end position="254"/>
    </location>
</feature>
<reference evidence="4 7" key="2">
    <citation type="submission" date="2016-08" db="EMBL/GenBank/DDBJ databases">
        <title>Characterization of Isolates of Eisenbergiella tayi Derived from Blood Cultures, Using Whole Genome Sequencing.</title>
        <authorList>
            <person name="Bernier A.-M."/>
            <person name="Burdz T."/>
            <person name="Wiebe D."/>
            <person name="Bernard K."/>
        </authorList>
    </citation>
    <scope>NUCLEOTIDE SEQUENCE [LARGE SCALE GENOMIC DNA]</scope>
    <source>
        <strain evidence="4 7">NML120146</strain>
    </source>
</reference>
<dbReference type="PANTHER" id="PTHR36832:SF1">
    <property type="entry name" value="SLR1174 PROTEIN"/>
    <property type="match status" value="1"/>
</dbReference>
<reference evidence="2 5" key="1">
    <citation type="submission" date="2016-07" db="EMBL/GenBank/DDBJ databases">
        <title>Characterization of isolates of Eisenbergiella tayi derived from blood cultures, using whole genome sequencing.</title>
        <authorList>
            <person name="Burdz T."/>
            <person name="Wiebe D."/>
            <person name="Huynh C."/>
            <person name="Bernard K."/>
        </authorList>
    </citation>
    <scope>NUCLEOTIDE SEQUENCE [LARGE SCALE GENOMIC DNA]</scope>
    <source>
        <strain evidence="2 5">NML 110608</strain>
    </source>
</reference>
<dbReference type="EMBL" id="MEHA01000036">
    <property type="protein sequence ID" value="ODR43036.1"/>
    <property type="molecule type" value="Genomic_DNA"/>
</dbReference>
<protein>
    <submittedName>
        <fullName evidence="3">ABC transporter permease</fullName>
    </submittedName>
</protein>
<evidence type="ECO:0000313" key="4">
    <source>
        <dbReference type="EMBL" id="ODR54643.1"/>
    </source>
</evidence>
<comment type="caution">
    <text evidence="2">The sequence shown here is derived from an EMBL/GenBank/DDBJ whole genome shotgun (WGS) entry which is preliminary data.</text>
</comment>
<proteinExistence type="predicted"/>
<evidence type="ECO:0000313" key="7">
    <source>
        <dbReference type="Proteomes" id="UP000094869"/>
    </source>
</evidence>
<feature type="transmembrane region" description="Helical" evidence="1">
    <location>
        <begin position="181"/>
        <end position="200"/>
    </location>
</feature>
<evidence type="ECO:0000313" key="3">
    <source>
        <dbReference type="EMBL" id="ODR43036.1"/>
    </source>
</evidence>
<dbReference type="AlphaFoldDB" id="A0A1E3ABN2"/>
<dbReference type="Proteomes" id="UP000094271">
    <property type="component" value="Unassembled WGS sequence"/>
</dbReference>
<dbReference type="Proteomes" id="UP000094067">
    <property type="component" value="Unassembled WGS sequence"/>
</dbReference>
<keyword evidence="1" id="KW-0812">Transmembrane</keyword>
<keyword evidence="7" id="KW-1185">Reference proteome</keyword>
<dbReference type="OrthoDB" id="8582979at2"/>
<feature type="transmembrane region" description="Helical" evidence="1">
    <location>
        <begin position="116"/>
        <end position="136"/>
    </location>
</feature>
<feature type="transmembrane region" description="Helical" evidence="1">
    <location>
        <begin position="142"/>
        <end position="169"/>
    </location>
</feature>
<feature type="transmembrane region" description="Helical" evidence="1">
    <location>
        <begin position="21"/>
        <end position="40"/>
    </location>
</feature>
<name>A0A1E3ABN2_9FIRM</name>
<evidence type="ECO:0000256" key="1">
    <source>
        <dbReference type="SAM" id="Phobius"/>
    </source>
</evidence>
<dbReference type="EMBL" id="MCGH01000002">
    <property type="protein sequence ID" value="ODM06172.1"/>
    <property type="molecule type" value="Genomic_DNA"/>
</dbReference>
<keyword evidence="1" id="KW-0472">Membrane</keyword>
<reference evidence="3 6" key="3">
    <citation type="submission" date="2016-08" db="EMBL/GenBank/DDBJ databases">
        <authorList>
            <person name="Seilhamer J.J."/>
        </authorList>
    </citation>
    <scope>NUCLEOTIDE SEQUENCE [LARGE SCALE GENOMIC DNA]</scope>
    <source>
        <strain evidence="3 6">NML150140-1</strain>
    </source>
</reference>
<accession>A0A1E3ABN2</accession>
<evidence type="ECO:0000313" key="6">
    <source>
        <dbReference type="Proteomes" id="UP000094271"/>
    </source>
</evidence>
<gene>
    <name evidence="3" type="ORF">BEI59_31175</name>
    <name evidence="2" type="ORF">BEI61_02061</name>
    <name evidence="4" type="ORF">BEI63_17030</name>
</gene>
<organism evidence="2 5">
    <name type="scientific">Eisenbergiella tayi</name>
    <dbReference type="NCBI Taxonomy" id="1432052"/>
    <lineage>
        <taxon>Bacteria</taxon>
        <taxon>Bacillati</taxon>
        <taxon>Bacillota</taxon>
        <taxon>Clostridia</taxon>
        <taxon>Lachnospirales</taxon>
        <taxon>Lachnospiraceae</taxon>
        <taxon>Eisenbergiella</taxon>
    </lineage>
</organism>
<dbReference type="EMBL" id="MEHD01000025">
    <property type="protein sequence ID" value="ODR54643.1"/>
    <property type="molecule type" value="Genomic_DNA"/>
</dbReference>